<evidence type="ECO:0000313" key="2">
    <source>
        <dbReference type="EMBL" id="SCL61328.1"/>
    </source>
</evidence>
<feature type="region of interest" description="Disordered" evidence="1">
    <location>
        <begin position="90"/>
        <end position="116"/>
    </location>
</feature>
<dbReference type="Proteomes" id="UP000199343">
    <property type="component" value="Unassembled WGS sequence"/>
</dbReference>
<evidence type="ECO:0000313" key="4">
    <source>
        <dbReference type="Proteomes" id="UP000199343"/>
    </source>
</evidence>
<dbReference type="EMBL" id="CP109071">
    <property type="protein sequence ID" value="WSA35371.1"/>
    <property type="molecule type" value="Genomic_DNA"/>
</dbReference>
<keyword evidence="5" id="KW-1185">Reference proteome</keyword>
<dbReference type="EMBL" id="FMIC01000002">
    <property type="protein sequence ID" value="SCL61328.1"/>
    <property type="molecule type" value="Genomic_DNA"/>
</dbReference>
<reference evidence="3 5" key="2">
    <citation type="submission" date="2022-10" db="EMBL/GenBank/DDBJ databases">
        <title>The complete genomes of actinobacterial strains from the NBC collection.</title>
        <authorList>
            <person name="Joergensen T.S."/>
            <person name="Alvarez Arevalo M."/>
            <person name="Sterndorff E.B."/>
            <person name="Faurdal D."/>
            <person name="Vuksanovic O."/>
            <person name="Mourched A.-S."/>
            <person name="Charusanti P."/>
            <person name="Shaw S."/>
            <person name="Blin K."/>
            <person name="Weber T."/>
        </authorList>
    </citation>
    <scope>NUCLEOTIDE SEQUENCE [LARGE SCALE GENOMIC DNA]</scope>
    <source>
        <strain evidence="3 5">NBC 01809</strain>
    </source>
</reference>
<dbReference type="Proteomes" id="UP001334804">
    <property type="component" value="Chromosome"/>
</dbReference>
<proteinExistence type="predicted"/>
<sequence>MSNDPDRIRWEIENTRNELSSDVDALADRVNPRRIAGERVGQARGVLTRAREKVMGVQSDGHGAGQRMSYATGQRMSHAAGSTRAFGEQSREQMSHAAVSVRDEARSLGQQSRQQAQGNPLAAGLIAFGAGLLVSSLIPPSRPERQWAGQARGMVGEHADQLRAQAGQLREQAGQVGHEMRDNLRGPAQQAAESVRSTAAGGASAVREQGRAAAHQTQGQAHAAADDLRRR</sequence>
<evidence type="ECO:0000313" key="5">
    <source>
        <dbReference type="Proteomes" id="UP001334804"/>
    </source>
</evidence>
<dbReference type="Pfam" id="PF12277">
    <property type="entry name" value="DUF3618"/>
    <property type="match status" value="1"/>
</dbReference>
<evidence type="ECO:0000256" key="1">
    <source>
        <dbReference type="SAM" id="MobiDB-lite"/>
    </source>
</evidence>
<organism evidence="2 4">
    <name type="scientific">Micromonospora peucetia</name>
    <dbReference type="NCBI Taxonomy" id="47871"/>
    <lineage>
        <taxon>Bacteria</taxon>
        <taxon>Bacillati</taxon>
        <taxon>Actinomycetota</taxon>
        <taxon>Actinomycetes</taxon>
        <taxon>Micromonosporales</taxon>
        <taxon>Micromonosporaceae</taxon>
        <taxon>Micromonospora</taxon>
    </lineage>
</organism>
<feature type="region of interest" description="Disordered" evidence="1">
    <location>
        <begin position="168"/>
        <end position="231"/>
    </location>
</feature>
<evidence type="ECO:0000313" key="3">
    <source>
        <dbReference type="EMBL" id="WSA35371.1"/>
    </source>
</evidence>
<accession>A0A1C6V4X8</accession>
<dbReference type="InterPro" id="IPR022062">
    <property type="entry name" value="DUF3618"/>
</dbReference>
<dbReference type="AlphaFoldDB" id="A0A1C6V4X8"/>
<dbReference type="Gene3D" id="1.20.120.20">
    <property type="entry name" value="Apolipoprotein"/>
    <property type="match status" value="1"/>
</dbReference>
<name>A0A1C6V4X8_9ACTN</name>
<dbReference type="OrthoDB" id="3218417at2"/>
<reference evidence="2 4" key="1">
    <citation type="submission" date="2016-06" db="EMBL/GenBank/DDBJ databases">
        <authorList>
            <person name="Kjaerup R.B."/>
            <person name="Dalgaard T.S."/>
            <person name="Juul-Madsen H.R."/>
        </authorList>
    </citation>
    <scope>NUCLEOTIDE SEQUENCE [LARGE SCALE GENOMIC DNA]</scope>
    <source>
        <strain evidence="2 4">DSM 43363</strain>
    </source>
</reference>
<feature type="compositionally biased region" description="Low complexity" evidence="1">
    <location>
        <begin position="211"/>
        <end position="223"/>
    </location>
</feature>
<gene>
    <name evidence="2" type="ORF">GA0070608_2454</name>
    <name evidence="3" type="ORF">OIE14_15660</name>
</gene>
<protein>
    <submittedName>
        <fullName evidence="3">DUF3618 domain-containing protein</fullName>
    </submittedName>
</protein>
<dbReference type="STRING" id="47871.GA0070608_2454"/>
<dbReference type="RefSeq" id="WP_091634929.1">
    <property type="nucleotide sequence ID" value="NZ_CP109071.1"/>
</dbReference>